<dbReference type="Pfam" id="PF00561">
    <property type="entry name" value="Abhydrolase_1"/>
    <property type="match status" value="1"/>
</dbReference>
<dbReference type="Gene3D" id="3.40.50.1820">
    <property type="entry name" value="alpha/beta hydrolase"/>
    <property type="match status" value="1"/>
</dbReference>
<keyword evidence="4 8" id="KW-0031">Aminopeptidase</keyword>
<keyword evidence="6 8" id="KW-0645">Protease</keyword>
<dbReference type="PANTHER" id="PTHR43722:SF1">
    <property type="entry name" value="PROLINE IMINOPEPTIDASE"/>
    <property type="match status" value="1"/>
</dbReference>
<proteinExistence type="inferred from homology"/>
<comment type="caution">
    <text evidence="10">The sequence shown here is derived from an EMBL/GenBank/DDBJ whole genome shotgun (WGS) entry which is preliminary data.</text>
</comment>
<dbReference type="EMBL" id="CAXLJM020000004">
    <property type="protein sequence ID" value="CAL8069281.1"/>
    <property type="molecule type" value="Genomic_DNA"/>
</dbReference>
<dbReference type="InterPro" id="IPR002410">
    <property type="entry name" value="Peptidase_S33"/>
</dbReference>
<dbReference type="EC" id="3.4.11.5" evidence="8"/>
<evidence type="ECO:0000256" key="4">
    <source>
        <dbReference type="ARBA" id="ARBA00022438"/>
    </source>
</evidence>
<keyword evidence="11" id="KW-1185">Reference proteome</keyword>
<dbReference type="Proteomes" id="UP001642540">
    <property type="component" value="Unassembled WGS sequence"/>
</dbReference>
<evidence type="ECO:0000256" key="8">
    <source>
        <dbReference type="RuleBase" id="RU003421"/>
    </source>
</evidence>
<comment type="subcellular location">
    <subcellularLocation>
        <location evidence="2">Cytoplasm</location>
    </subcellularLocation>
</comment>
<sequence length="407" mass="46724">MPSTGITCLALRRLSCQVHPLQKFLYSKLRITTTWVQTPFDHYTHPCQLTWFGSLITYRSFSNKSTNSNFDTASRSDIAIASEKMCDEMSLYSAIEPRSSGFLEVSKLHKIYYEECGIKDGIPVIYIHGGPGGGIGDRDRRYFDPEAYRIVLFDQRGAGKSTPAFSLEENDTWSLVADIEKLREHLGIEKWVVFGGSWGSTLALVYAEKHIDRVLAMVLRGIFTLRKEELRWFYQEGASYLFPDRWEEYVEPIPEEERGDFITAYYKRLTGDNEEERLRCAKAWSKWEMATSQLRVNPENLSRCADDIFSLAFARIECHYFVNKGFFDSPNYVLDNANIIHESGIPVTIVQGRYDVVCPAKTAWELHKKLPNAEFYLIEDAGHSAKEEGITKKLVEACDKYKTLVKV</sequence>
<dbReference type="InterPro" id="IPR029058">
    <property type="entry name" value="AB_hydrolase_fold"/>
</dbReference>
<name>A0ABP1PJF0_9HEXA</name>
<gene>
    <name evidence="10" type="ORF">ODALV1_LOCUS689</name>
</gene>
<dbReference type="PRINTS" id="PR00793">
    <property type="entry name" value="PROAMNOPTASE"/>
</dbReference>
<dbReference type="InterPro" id="IPR005944">
    <property type="entry name" value="Pro_iminopeptidase"/>
</dbReference>
<keyword evidence="7 8" id="KW-0378">Hydrolase</keyword>
<comment type="similarity">
    <text evidence="3 8">Belongs to the peptidase S33 family.</text>
</comment>
<evidence type="ECO:0000256" key="2">
    <source>
        <dbReference type="ARBA" id="ARBA00004496"/>
    </source>
</evidence>
<accession>A0ABP1PJF0</accession>
<evidence type="ECO:0000256" key="3">
    <source>
        <dbReference type="ARBA" id="ARBA00010088"/>
    </source>
</evidence>
<feature type="domain" description="AB hydrolase-1" evidence="9">
    <location>
        <begin position="123"/>
        <end position="389"/>
    </location>
</feature>
<dbReference type="InterPro" id="IPR000073">
    <property type="entry name" value="AB_hydrolase_1"/>
</dbReference>
<evidence type="ECO:0000256" key="6">
    <source>
        <dbReference type="ARBA" id="ARBA00022670"/>
    </source>
</evidence>
<protein>
    <recommendedName>
        <fullName evidence="8">Proline iminopeptidase</fullName>
        <ecNumber evidence="8">3.4.11.5</ecNumber>
    </recommendedName>
</protein>
<organism evidence="10 11">
    <name type="scientific">Orchesella dallaii</name>
    <dbReference type="NCBI Taxonomy" id="48710"/>
    <lineage>
        <taxon>Eukaryota</taxon>
        <taxon>Metazoa</taxon>
        <taxon>Ecdysozoa</taxon>
        <taxon>Arthropoda</taxon>
        <taxon>Hexapoda</taxon>
        <taxon>Collembola</taxon>
        <taxon>Entomobryomorpha</taxon>
        <taxon>Entomobryoidea</taxon>
        <taxon>Orchesellidae</taxon>
        <taxon>Orchesellinae</taxon>
        <taxon>Orchesella</taxon>
    </lineage>
</organism>
<comment type="catalytic activity">
    <reaction evidence="1 8">
        <text>Release of N-terminal proline from a peptide.</text>
        <dbReference type="EC" id="3.4.11.5"/>
    </reaction>
</comment>
<dbReference type="SUPFAM" id="SSF53474">
    <property type="entry name" value="alpha/beta-Hydrolases"/>
    <property type="match status" value="1"/>
</dbReference>
<evidence type="ECO:0000256" key="7">
    <source>
        <dbReference type="ARBA" id="ARBA00022801"/>
    </source>
</evidence>
<dbReference type="NCBIfam" id="TIGR01249">
    <property type="entry name" value="pro_imino_pep_1"/>
    <property type="match status" value="1"/>
</dbReference>
<reference evidence="10 11" key="1">
    <citation type="submission" date="2024-08" db="EMBL/GenBank/DDBJ databases">
        <authorList>
            <person name="Cucini C."/>
            <person name="Frati F."/>
        </authorList>
    </citation>
    <scope>NUCLEOTIDE SEQUENCE [LARGE SCALE GENOMIC DNA]</scope>
</reference>
<keyword evidence="5" id="KW-0963">Cytoplasm</keyword>
<evidence type="ECO:0000313" key="11">
    <source>
        <dbReference type="Proteomes" id="UP001642540"/>
    </source>
</evidence>
<evidence type="ECO:0000313" key="10">
    <source>
        <dbReference type="EMBL" id="CAL8069281.1"/>
    </source>
</evidence>
<evidence type="ECO:0000259" key="9">
    <source>
        <dbReference type="Pfam" id="PF00561"/>
    </source>
</evidence>
<evidence type="ECO:0000256" key="1">
    <source>
        <dbReference type="ARBA" id="ARBA00001585"/>
    </source>
</evidence>
<dbReference type="PANTHER" id="PTHR43722">
    <property type="entry name" value="PROLINE IMINOPEPTIDASE"/>
    <property type="match status" value="1"/>
</dbReference>
<evidence type="ECO:0000256" key="5">
    <source>
        <dbReference type="ARBA" id="ARBA00022490"/>
    </source>
</evidence>